<dbReference type="OMA" id="NGPIHRQ"/>
<evidence type="ECO:0000256" key="2">
    <source>
        <dbReference type="ARBA" id="ARBA00005979"/>
    </source>
</evidence>
<dbReference type="SUPFAM" id="SSF51395">
    <property type="entry name" value="FMN-linked oxidoreductases"/>
    <property type="match status" value="1"/>
</dbReference>
<protein>
    <submittedName>
        <fullName evidence="7">12-oxophytodienoate reductase 2</fullName>
    </submittedName>
</protein>
<dbReference type="PANTHER" id="PTHR22893">
    <property type="entry name" value="NADH OXIDOREDUCTASE-RELATED"/>
    <property type="match status" value="1"/>
</dbReference>
<dbReference type="GO" id="GO:0010181">
    <property type="term" value="F:FMN binding"/>
    <property type="evidence" value="ECO:0007669"/>
    <property type="project" value="InterPro"/>
</dbReference>
<dbReference type="GO" id="GO:0016491">
    <property type="term" value="F:oxidoreductase activity"/>
    <property type="evidence" value="ECO:0000318"/>
    <property type="project" value="GO_Central"/>
</dbReference>
<comment type="similarity">
    <text evidence="2">Belongs to the NADH:flavin oxidoreductase/NADH oxidase family.</text>
</comment>
<feature type="domain" description="NADH:flavin oxidoreductase/NADH oxidase N-terminal" evidence="6">
    <location>
        <begin position="10"/>
        <end position="96"/>
    </location>
</feature>
<organism evidence="7 8">
    <name type="scientific">Capsicum annuum</name>
    <name type="common">Capsicum pepper</name>
    <dbReference type="NCBI Taxonomy" id="4072"/>
    <lineage>
        <taxon>Eukaryota</taxon>
        <taxon>Viridiplantae</taxon>
        <taxon>Streptophyta</taxon>
        <taxon>Embryophyta</taxon>
        <taxon>Tracheophyta</taxon>
        <taxon>Spermatophyta</taxon>
        <taxon>Magnoliopsida</taxon>
        <taxon>eudicotyledons</taxon>
        <taxon>Gunneridae</taxon>
        <taxon>Pentapetalae</taxon>
        <taxon>asterids</taxon>
        <taxon>lamiids</taxon>
        <taxon>Solanales</taxon>
        <taxon>Solanaceae</taxon>
        <taxon>Solanoideae</taxon>
        <taxon>Capsiceae</taxon>
        <taxon>Capsicum</taxon>
    </lineage>
</organism>
<evidence type="ECO:0000256" key="4">
    <source>
        <dbReference type="ARBA" id="ARBA00022643"/>
    </source>
</evidence>
<keyword evidence="4" id="KW-0288">FMN</keyword>
<sequence length="334" mass="37242">MASNSTSVALLTPYKMGSFELSHRVVMPPMTRNRSYNNTPQPHAIEYYAQRATKGGFLISESTSASDISNGSPNMPGIWTEDQKEAWKPIVDSVHGKVPDDGEYFRPTPKQLKANELPLIVNDFRIAAYNAIEAGFDGVEINSANSYIIDQFLNDQVNDRTEEYGGSIENRCRLALEIIGAVVEEIGADRVGVKLSLFSEVYGEKDSNPEALSTYLASELTKLGVLYLHVFEPRDEPRCLKSIRMAFGGTLIASGGYNKTEGDEVIAESYANLVSFGRLFLANPDLPKRFEVNAPLNKHDRSTFYWTDPVLGYTDYPSLEIACKVIISWKTYFM</sequence>
<evidence type="ECO:0000313" key="8">
    <source>
        <dbReference type="Proteomes" id="UP000222542"/>
    </source>
</evidence>
<reference evidence="7 8" key="2">
    <citation type="journal article" date="2017" name="Genome Biol.">
        <title>New reference genome sequences of hot pepper reveal the massive evolution of plant disease-resistance genes by retroduplication.</title>
        <authorList>
            <person name="Kim S."/>
            <person name="Park J."/>
            <person name="Yeom S.I."/>
            <person name="Kim Y.M."/>
            <person name="Seo E."/>
            <person name="Kim K.T."/>
            <person name="Kim M.S."/>
            <person name="Lee J.M."/>
            <person name="Cheong K."/>
            <person name="Shin H.S."/>
            <person name="Kim S.B."/>
            <person name="Han K."/>
            <person name="Lee J."/>
            <person name="Park M."/>
            <person name="Lee H.A."/>
            <person name="Lee H.Y."/>
            <person name="Lee Y."/>
            <person name="Oh S."/>
            <person name="Lee J.H."/>
            <person name="Choi E."/>
            <person name="Choi E."/>
            <person name="Lee S.E."/>
            <person name="Jeon J."/>
            <person name="Kim H."/>
            <person name="Choi G."/>
            <person name="Song H."/>
            <person name="Lee J."/>
            <person name="Lee S.C."/>
            <person name="Kwon J.K."/>
            <person name="Lee H.Y."/>
            <person name="Koo N."/>
            <person name="Hong Y."/>
            <person name="Kim R.W."/>
            <person name="Kang W.H."/>
            <person name="Huh J.H."/>
            <person name="Kang B.C."/>
            <person name="Yang T.J."/>
            <person name="Lee Y.H."/>
            <person name="Bennetzen J.L."/>
            <person name="Choi D."/>
        </authorList>
    </citation>
    <scope>NUCLEOTIDE SEQUENCE [LARGE SCALE GENOMIC DNA]</scope>
    <source>
        <strain evidence="8">cv. CM334</strain>
    </source>
</reference>
<dbReference type="CDD" id="cd02933">
    <property type="entry name" value="OYE_like_FMN"/>
    <property type="match status" value="1"/>
</dbReference>
<dbReference type="Gramene" id="PHT80568">
    <property type="protein sequence ID" value="PHT80568"/>
    <property type="gene ID" value="T459_13583"/>
</dbReference>
<name>A0A2G2ZF11_CAPAN</name>
<accession>A0A2G2ZF11</accession>
<reference evidence="7 8" key="1">
    <citation type="journal article" date="2014" name="Nat. Genet.">
        <title>Genome sequence of the hot pepper provides insights into the evolution of pungency in Capsicum species.</title>
        <authorList>
            <person name="Kim S."/>
            <person name="Park M."/>
            <person name="Yeom S.I."/>
            <person name="Kim Y.M."/>
            <person name="Lee J.M."/>
            <person name="Lee H.A."/>
            <person name="Seo E."/>
            <person name="Choi J."/>
            <person name="Cheong K."/>
            <person name="Kim K.T."/>
            <person name="Jung K."/>
            <person name="Lee G.W."/>
            <person name="Oh S.K."/>
            <person name="Bae C."/>
            <person name="Kim S.B."/>
            <person name="Lee H.Y."/>
            <person name="Kim S.Y."/>
            <person name="Kim M.S."/>
            <person name="Kang B.C."/>
            <person name="Jo Y.D."/>
            <person name="Yang H.B."/>
            <person name="Jeong H.J."/>
            <person name="Kang W.H."/>
            <person name="Kwon J.K."/>
            <person name="Shin C."/>
            <person name="Lim J.Y."/>
            <person name="Park J.H."/>
            <person name="Huh J.H."/>
            <person name="Kim J.S."/>
            <person name="Kim B.D."/>
            <person name="Cohen O."/>
            <person name="Paran I."/>
            <person name="Suh M.C."/>
            <person name="Lee S.B."/>
            <person name="Kim Y.K."/>
            <person name="Shin Y."/>
            <person name="Noh S.J."/>
            <person name="Park J."/>
            <person name="Seo Y.S."/>
            <person name="Kwon S.Y."/>
            <person name="Kim H.A."/>
            <person name="Park J.M."/>
            <person name="Kim H.J."/>
            <person name="Choi S.B."/>
            <person name="Bosland P.W."/>
            <person name="Reeves G."/>
            <person name="Jo S.H."/>
            <person name="Lee B.W."/>
            <person name="Cho H.T."/>
            <person name="Choi H.S."/>
            <person name="Lee M.S."/>
            <person name="Yu Y."/>
            <person name="Do Choi Y."/>
            <person name="Park B.S."/>
            <person name="van Deynze A."/>
            <person name="Ashrafi H."/>
            <person name="Hill T."/>
            <person name="Kim W.T."/>
            <person name="Pai H.S."/>
            <person name="Ahn H.K."/>
            <person name="Yeam I."/>
            <person name="Giovannoni J.J."/>
            <person name="Rose J.K."/>
            <person name="Sorensen I."/>
            <person name="Lee S.J."/>
            <person name="Kim R.W."/>
            <person name="Choi I.Y."/>
            <person name="Choi B.S."/>
            <person name="Lim J.S."/>
            <person name="Lee Y.H."/>
            <person name="Choi D."/>
        </authorList>
    </citation>
    <scope>NUCLEOTIDE SEQUENCE [LARGE SCALE GENOMIC DNA]</scope>
    <source>
        <strain evidence="8">cv. CM334</strain>
    </source>
</reference>
<keyword evidence="8" id="KW-1185">Reference proteome</keyword>
<dbReference type="Proteomes" id="UP000222542">
    <property type="component" value="Unassembled WGS sequence"/>
</dbReference>
<proteinExistence type="inferred from homology"/>
<comment type="cofactor">
    <cofactor evidence="1">
        <name>FMN</name>
        <dbReference type="ChEBI" id="CHEBI:58210"/>
    </cofactor>
</comment>
<dbReference type="Gene3D" id="3.20.20.70">
    <property type="entry name" value="Aldolase class I"/>
    <property type="match status" value="2"/>
</dbReference>
<dbReference type="InterPro" id="IPR001155">
    <property type="entry name" value="OxRdtase_FMN_N"/>
</dbReference>
<keyword evidence="3" id="KW-0285">Flavoprotein</keyword>
<evidence type="ECO:0000313" key="7">
    <source>
        <dbReference type="EMBL" id="PHT80568.1"/>
    </source>
</evidence>
<evidence type="ECO:0000259" key="6">
    <source>
        <dbReference type="Pfam" id="PF00724"/>
    </source>
</evidence>
<evidence type="ECO:0000256" key="1">
    <source>
        <dbReference type="ARBA" id="ARBA00001917"/>
    </source>
</evidence>
<evidence type="ECO:0000256" key="3">
    <source>
        <dbReference type="ARBA" id="ARBA00022630"/>
    </source>
</evidence>
<dbReference type="Pfam" id="PF00724">
    <property type="entry name" value="Oxidored_FMN"/>
    <property type="match status" value="2"/>
</dbReference>
<gene>
    <name evidence="7" type="ORF">T459_13583</name>
</gene>
<comment type="caution">
    <text evidence="7">The sequence shown here is derived from an EMBL/GenBank/DDBJ whole genome shotgun (WGS) entry which is preliminary data.</text>
</comment>
<feature type="domain" description="NADH:flavin oxidoreductase/NADH oxidase N-terminal" evidence="6">
    <location>
        <begin position="109"/>
        <end position="296"/>
    </location>
</feature>
<dbReference type="STRING" id="4072.A0A2G2ZF11"/>
<dbReference type="InterPro" id="IPR013785">
    <property type="entry name" value="Aldolase_TIM"/>
</dbReference>
<evidence type="ECO:0000256" key="5">
    <source>
        <dbReference type="ARBA" id="ARBA00022857"/>
    </source>
</evidence>
<keyword evidence="5" id="KW-0521">NADP</keyword>
<dbReference type="InterPro" id="IPR045247">
    <property type="entry name" value="Oye-like"/>
</dbReference>
<dbReference type="EMBL" id="AYRZ02000005">
    <property type="protein sequence ID" value="PHT80568.1"/>
    <property type="molecule type" value="Genomic_DNA"/>
</dbReference>
<dbReference type="AlphaFoldDB" id="A0A2G2ZF11"/>
<dbReference type="PANTHER" id="PTHR22893:SF114">
    <property type="entry name" value="12-OXOPHYTODIENOATE REDUCTASE 2"/>
    <property type="match status" value="1"/>
</dbReference>